<evidence type="ECO:0000313" key="6">
    <source>
        <dbReference type="EMBL" id="PQO43474.1"/>
    </source>
</evidence>
<dbReference type="SUPFAM" id="SSF51126">
    <property type="entry name" value="Pectin lyase-like"/>
    <property type="match status" value="1"/>
</dbReference>
<dbReference type="AlphaFoldDB" id="A0A2S8GHI4"/>
<dbReference type="InterPro" id="IPR036514">
    <property type="entry name" value="SGNH_hydro_sf"/>
</dbReference>
<dbReference type="Proteomes" id="UP000237819">
    <property type="component" value="Unassembled WGS sequence"/>
</dbReference>
<comment type="caution">
    <text evidence="6">The sequence shown here is derived from an EMBL/GenBank/DDBJ whole genome shotgun (WGS) entry which is preliminary data.</text>
</comment>
<protein>
    <recommendedName>
        <fullName evidence="5">SGNH hydrolase-type esterase domain-containing protein</fullName>
    </recommendedName>
</protein>
<keyword evidence="4" id="KW-0732">Signal</keyword>
<keyword evidence="2" id="KW-0325">Glycoprotein</keyword>
<feature type="signal peptide" evidence="4">
    <location>
        <begin position="1"/>
        <end position="25"/>
    </location>
</feature>
<gene>
    <name evidence="6" type="ORF">C5Y93_22735</name>
</gene>
<dbReference type="InterPro" id="IPR011050">
    <property type="entry name" value="Pectin_lyase_fold/virulence"/>
</dbReference>
<feature type="region of interest" description="Disordered" evidence="3">
    <location>
        <begin position="659"/>
        <end position="701"/>
    </location>
</feature>
<evidence type="ECO:0000313" key="7">
    <source>
        <dbReference type="Proteomes" id="UP000237819"/>
    </source>
</evidence>
<dbReference type="EMBL" id="PUHZ01000023">
    <property type="protein sequence ID" value="PQO43474.1"/>
    <property type="molecule type" value="Genomic_DNA"/>
</dbReference>
<dbReference type="PANTHER" id="PTHR42970:SF1">
    <property type="entry name" value="PECTATE LYASE C-RELATED"/>
    <property type="match status" value="1"/>
</dbReference>
<evidence type="ECO:0000256" key="2">
    <source>
        <dbReference type="ARBA" id="ARBA00023180"/>
    </source>
</evidence>
<dbReference type="Gene3D" id="2.160.20.10">
    <property type="entry name" value="Single-stranded right-handed beta-helix, Pectin lyase-like"/>
    <property type="match status" value="1"/>
</dbReference>
<keyword evidence="1" id="KW-0479">Metal-binding</keyword>
<name>A0A2S8GHI4_9BACT</name>
<evidence type="ECO:0000256" key="4">
    <source>
        <dbReference type="SAM" id="SignalP"/>
    </source>
</evidence>
<dbReference type="SUPFAM" id="SSF52266">
    <property type="entry name" value="SGNH hydrolase"/>
    <property type="match status" value="1"/>
</dbReference>
<dbReference type="OrthoDB" id="9804686at2"/>
<evidence type="ECO:0000256" key="3">
    <source>
        <dbReference type="SAM" id="MobiDB-lite"/>
    </source>
</evidence>
<evidence type="ECO:0000259" key="5">
    <source>
        <dbReference type="Pfam" id="PF13472"/>
    </source>
</evidence>
<dbReference type="Gene3D" id="3.40.50.1110">
    <property type="entry name" value="SGNH hydrolase"/>
    <property type="match status" value="1"/>
</dbReference>
<proteinExistence type="predicted"/>
<dbReference type="Pfam" id="PF13472">
    <property type="entry name" value="Lipase_GDSL_2"/>
    <property type="match status" value="1"/>
</dbReference>
<organism evidence="6 7">
    <name type="scientific">Blastopirellula marina</name>
    <dbReference type="NCBI Taxonomy" id="124"/>
    <lineage>
        <taxon>Bacteria</taxon>
        <taxon>Pseudomonadati</taxon>
        <taxon>Planctomycetota</taxon>
        <taxon>Planctomycetia</taxon>
        <taxon>Pirellulales</taxon>
        <taxon>Pirellulaceae</taxon>
        <taxon>Blastopirellula</taxon>
    </lineage>
</organism>
<dbReference type="GO" id="GO:0046872">
    <property type="term" value="F:metal ion binding"/>
    <property type="evidence" value="ECO:0007669"/>
    <property type="project" value="UniProtKB-KW"/>
</dbReference>
<reference evidence="6 7" key="1">
    <citation type="submission" date="2018-02" db="EMBL/GenBank/DDBJ databases">
        <title>Comparative genomes isolates from brazilian mangrove.</title>
        <authorList>
            <person name="Araujo J.E."/>
            <person name="Taketani R.G."/>
            <person name="Silva M.C.P."/>
            <person name="Loureco M.V."/>
            <person name="Andreote F.D."/>
        </authorList>
    </citation>
    <scope>NUCLEOTIDE SEQUENCE [LARGE SCALE GENOMIC DNA]</scope>
    <source>
        <strain evidence="6 7">Nap-Phe MGV</strain>
    </source>
</reference>
<dbReference type="InterPro" id="IPR052063">
    <property type="entry name" value="Polysaccharide_Lyase_1"/>
</dbReference>
<feature type="domain" description="SGNH hydrolase-type esterase" evidence="5">
    <location>
        <begin position="35"/>
        <end position="215"/>
    </location>
</feature>
<dbReference type="InterPro" id="IPR012334">
    <property type="entry name" value="Pectin_lyas_fold"/>
</dbReference>
<accession>A0A2S8GHI4</accession>
<dbReference type="InterPro" id="IPR013830">
    <property type="entry name" value="SGNH_hydro"/>
</dbReference>
<dbReference type="CDD" id="cd01821">
    <property type="entry name" value="Rhamnogalacturan_acetylesterase_like"/>
    <property type="match status" value="1"/>
</dbReference>
<sequence>MVRFARCVAFALALCTLSAATPSRAADDALPRLVLIGDSTVKNGAGKGDGGLWGWGQVIEPQFDTERITIENRALGGRSSRTYLTEGLWAKSLARLRAGDFVMMQFGHNDSGQMFEGDRPRASIKGNGDESQDGVVAATGKQETVHSYGWYLRKYVADAKAKGAIPIVLSPVPRDRWQEGRVIRADQDYGLWARQAAEQSGAYFIDLNELVAARYEQLGEAKVGADLFTEEDWTHTTRPGAVINAACVAAGVRGLQDCKLKDYLAAEKTSQSDAAGKQERTLLAFPTAEGYGRFAQGGRGGRVLHVTNLDDSGPGSLRAAVEAEGPRTVVFDVAGLITLESPLVVRNPYLTIAGQTAPGKGICLRKYNLGLYGTHDVIIRFLRVRPGDIAGETLDGMGMAYSDHCILDHCSISWTIDEAFSSRGGKNITLQRTLISEALNAAGHRKYPPGTQHGYAASIGGMIGSFHHNLLADCAGRNWSLAGGLDKQKRHTGWLDLRNNVVFNWKDRATDGGAERVQFVNNYYKPGPATQKFFAIRPELEWVDLYGPQQYYIAGNVVAGHAEASEPLSGFVGWKQTPLAEYVVDQPFFESHIRTQSAAEAYESVLQDVGCNRPQLDEHDARILREVASGECQYRGSKTDLPGLPDSQADVGGWETYPEVRRPNDWDTDQDGLPNAWEREHQLDPHNPADGNQDRNADGYTNLEEYLAAAAGE</sequence>
<dbReference type="RefSeq" id="WP_105337760.1">
    <property type="nucleotide sequence ID" value="NZ_PUHZ01000023.1"/>
</dbReference>
<feature type="chain" id="PRO_5015541146" description="SGNH hydrolase-type esterase domain-containing protein" evidence="4">
    <location>
        <begin position="26"/>
        <end position="713"/>
    </location>
</feature>
<dbReference type="InterPro" id="IPR037459">
    <property type="entry name" value="RhgT-like"/>
</dbReference>
<evidence type="ECO:0000256" key="1">
    <source>
        <dbReference type="ARBA" id="ARBA00022723"/>
    </source>
</evidence>
<dbReference type="PANTHER" id="PTHR42970">
    <property type="entry name" value="PECTATE LYASE C-RELATED"/>
    <property type="match status" value="1"/>
</dbReference>
<dbReference type="GO" id="GO:0016788">
    <property type="term" value="F:hydrolase activity, acting on ester bonds"/>
    <property type="evidence" value="ECO:0007669"/>
    <property type="project" value="UniProtKB-ARBA"/>
</dbReference>